<gene>
    <name evidence="2" type="ORF">BDP55DRAFT_644934</name>
</gene>
<dbReference type="RefSeq" id="XP_060435562.1">
    <property type="nucleotide sequence ID" value="XM_060573608.1"/>
</dbReference>
<dbReference type="GeneID" id="85458134"/>
<evidence type="ECO:0000313" key="3">
    <source>
        <dbReference type="Proteomes" id="UP001224890"/>
    </source>
</evidence>
<dbReference type="Proteomes" id="UP001224890">
    <property type="component" value="Unassembled WGS sequence"/>
</dbReference>
<feature type="region of interest" description="Disordered" evidence="1">
    <location>
        <begin position="332"/>
        <end position="351"/>
    </location>
</feature>
<evidence type="ECO:0000313" key="2">
    <source>
        <dbReference type="EMBL" id="KAK1699805.1"/>
    </source>
</evidence>
<sequence length="378" mass="37798">MVTVAPTKIIINDQTFTQNDPSETTKVTVNGDEFTINPSEVIGGGTVVDRPGNVGRSTMVPSSIMVGDLPIVIAPAGTQNVVVVGGTTFGVQATPITAVVEGQTITIEPSAVVVPDQNAPSGGAAPVTTVVKGQTITLVPSATGVPGGTAVSSGRTAPLTTVIDGQKTTIQLSAAAVPKRTVSISRASPVQTEIVVAGGEMITALGPSVVVIRSTTFTYGLVSTIITKIVDDDTILIGPSGVSVRNITVGGPGAKATDTTYEIVGGASVTQVGASVVVIDGTSFTVGPGKATTTKVFGGETITIGPSGVVVSTITLPYPFGPTVITTIDVPSTAAAPSPVPSETKKNGGGAVRPARALTGLHLEVCIAIGVWVLGHMF</sequence>
<reference evidence="2" key="1">
    <citation type="submission" date="2021-06" db="EMBL/GenBank/DDBJ databases">
        <title>Comparative genomics, transcriptomics and evolutionary studies reveal genomic signatures of adaptation to plant cell wall in hemibiotrophic fungi.</title>
        <authorList>
            <consortium name="DOE Joint Genome Institute"/>
            <person name="Baroncelli R."/>
            <person name="Diaz J.F."/>
            <person name="Benocci T."/>
            <person name="Peng M."/>
            <person name="Battaglia E."/>
            <person name="Haridas S."/>
            <person name="Andreopoulos W."/>
            <person name="Labutti K."/>
            <person name="Pangilinan J."/>
            <person name="Floch G.L."/>
            <person name="Makela M.R."/>
            <person name="Henrissat B."/>
            <person name="Grigoriev I.V."/>
            <person name="Crouch J.A."/>
            <person name="De Vries R.P."/>
            <person name="Sukno S.A."/>
            <person name="Thon M.R."/>
        </authorList>
    </citation>
    <scope>NUCLEOTIDE SEQUENCE</scope>
    <source>
        <strain evidence="2">CBS 193.32</strain>
    </source>
</reference>
<protein>
    <submittedName>
        <fullName evidence="2">Uncharacterized protein</fullName>
    </submittedName>
</protein>
<organism evidence="2 3">
    <name type="scientific">Colletotrichum godetiae</name>
    <dbReference type="NCBI Taxonomy" id="1209918"/>
    <lineage>
        <taxon>Eukaryota</taxon>
        <taxon>Fungi</taxon>
        <taxon>Dikarya</taxon>
        <taxon>Ascomycota</taxon>
        <taxon>Pezizomycotina</taxon>
        <taxon>Sordariomycetes</taxon>
        <taxon>Hypocreomycetidae</taxon>
        <taxon>Glomerellales</taxon>
        <taxon>Glomerellaceae</taxon>
        <taxon>Colletotrichum</taxon>
        <taxon>Colletotrichum acutatum species complex</taxon>
    </lineage>
</organism>
<evidence type="ECO:0000256" key="1">
    <source>
        <dbReference type="SAM" id="MobiDB-lite"/>
    </source>
</evidence>
<proteinExistence type="predicted"/>
<comment type="caution">
    <text evidence="2">The sequence shown here is derived from an EMBL/GenBank/DDBJ whole genome shotgun (WGS) entry which is preliminary data.</text>
</comment>
<keyword evidence="3" id="KW-1185">Reference proteome</keyword>
<dbReference type="AlphaFoldDB" id="A0AAJ0AWX1"/>
<name>A0AAJ0AWX1_9PEZI</name>
<accession>A0AAJ0AWX1</accession>
<dbReference type="EMBL" id="JAHMHR010000003">
    <property type="protein sequence ID" value="KAK1699805.1"/>
    <property type="molecule type" value="Genomic_DNA"/>
</dbReference>